<dbReference type="EMBL" id="JBHXOF010000001">
    <property type="protein sequence ID" value="MFD4211298.1"/>
    <property type="molecule type" value="Genomic_DNA"/>
</dbReference>
<reference evidence="1 2" key="1">
    <citation type="submission" date="2024-09" db="EMBL/GenBank/DDBJ databases">
        <title>The Natural Products Discovery Center: Release of the First 8490 Sequenced Strains for Exploring Actinobacteria Biosynthetic Diversity.</title>
        <authorList>
            <person name="Kalkreuter E."/>
            <person name="Kautsar S.A."/>
            <person name="Yang D."/>
            <person name="Bader C.D."/>
            <person name="Teijaro C.N."/>
            <person name="Fluegel L."/>
            <person name="Davis C.M."/>
            <person name="Simpson J.R."/>
            <person name="Lauterbach L."/>
            <person name="Steele A.D."/>
            <person name="Gui C."/>
            <person name="Meng S."/>
            <person name="Li G."/>
            <person name="Viehrig K."/>
            <person name="Ye F."/>
            <person name="Su P."/>
            <person name="Kiefer A.F."/>
            <person name="Nichols A."/>
            <person name="Cepeda A.J."/>
            <person name="Yan W."/>
            <person name="Fan B."/>
            <person name="Jiang Y."/>
            <person name="Adhikari A."/>
            <person name="Zheng C.-J."/>
            <person name="Schuster L."/>
            <person name="Cowan T.M."/>
            <person name="Smanski M.J."/>
            <person name="Chevrette M.G."/>
            <person name="De Carvalho L.P.S."/>
            <person name="Shen B."/>
        </authorList>
    </citation>
    <scope>NUCLEOTIDE SEQUENCE [LARGE SCALE GENOMIC DNA]</scope>
    <source>
        <strain evidence="1 2">NPDC058546</strain>
    </source>
</reference>
<accession>A0ABW6E7T3</accession>
<sequence>MDSTSGNDELESAVSHLWQEHLQAPFPAGLRGAERAGIDLVLLDADAAGCVSAWLSGGGSLDDGRRSVLHRCIADLDRILPALGPGDDTPYWQRMYRLSCWVARVDPRPAE</sequence>
<gene>
    <name evidence="1" type="ORF">ACFWSS_00120</name>
</gene>
<keyword evidence="2" id="KW-1185">Reference proteome</keyword>
<proteinExistence type="predicted"/>
<dbReference type="Proteomes" id="UP001598251">
    <property type="component" value="Unassembled WGS sequence"/>
</dbReference>
<protein>
    <submittedName>
        <fullName evidence="1">Uncharacterized protein</fullName>
    </submittedName>
</protein>
<evidence type="ECO:0000313" key="2">
    <source>
        <dbReference type="Proteomes" id="UP001598251"/>
    </source>
</evidence>
<name>A0ABW6E7T3_9ACTN</name>
<organism evidence="1 2">
    <name type="scientific">Streptomyces sindenensis</name>
    <dbReference type="NCBI Taxonomy" id="67363"/>
    <lineage>
        <taxon>Bacteria</taxon>
        <taxon>Bacillati</taxon>
        <taxon>Actinomycetota</taxon>
        <taxon>Actinomycetes</taxon>
        <taxon>Kitasatosporales</taxon>
        <taxon>Streptomycetaceae</taxon>
        <taxon>Streptomyces</taxon>
    </lineage>
</organism>
<evidence type="ECO:0000313" key="1">
    <source>
        <dbReference type="EMBL" id="MFD4211298.1"/>
    </source>
</evidence>
<comment type="caution">
    <text evidence="1">The sequence shown here is derived from an EMBL/GenBank/DDBJ whole genome shotgun (WGS) entry which is preliminary data.</text>
</comment>
<dbReference type="RefSeq" id="WP_382824531.1">
    <property type="nucleotide sequence ID" value="NZ_JBHXLY010000004.1"/>
</dbReference>